<dbReference type="SUPFAM" id="SSF54106">
    <property type="entry name" value="LysM domain"/>
    <property type="match status" value="2"/>
</dbReference>
<dbReference type="Proteomes" id="UP001161391">
    <property type="component" value="Unassembled WGS sequence"/>
</dbReference>
<feature type="signal peptide" evidence="2">
    <location>
        <begin position="1"/>
        <end position="19"/>
    </location>
</feature>
<organism evidence="4 5">
    <name type="scientific">Algimonas ampicilliniresistens</name>
    <dbReference type="NCBI Taxonomy" id="1298735"/>
    <lineage>
        <taxon>Bacteria</taxon>
        <taxon>Pseudomonadati</taxon>
        <taxon>Pseudomonadota</taxon>
        <taxon>Alphaproteobacteria</taxon>
        <taxon>Maricaulales</taxon>
        <taxon>Robiginitomaculaceae</taxon>
        <taxon>Algimonas</taxon>
    </lineage>
</organism>
<dbReference type="PROSITE" id="PS51782">
    <property type="entry name" value="LYSM"/>
    <property type="match status" value="2"/>
</dbReference>
<reference evidence="4" key="1">
    <citation type="journal article" date="2014" name="Int. J. Syst. Evol. Microbiol.">
        <title>Complete genome of a new Firmicutes species belonging to the dominant human colonic microbiota ('Ruminococcus bicirculans') reveals two chromosomes and a selective capacity to utilize plant glucans.</title>
        <authorList>
            <consortium name="NISC Comparative Sequencing Program"/>
            <person name="Wegmann U."/>
            <person name="Louis P."/>
            <person name="Goesmann A."/>
            <person name="Henrissat B."/>
            <person name="Duncan S.H."/>
            <person name="Flint H.J."/>
        </authorList>
    </citation>
    <scope>NUCLEOTIDE SEQUENCE</scope>
    <source>
        <strain evidence="4">NBRC 108219</strain>
    </source>
</reference>
<protein>
    <recommendedName>
        <fullName evidence="3">LysM domain-containing protein</fullName>
    </recommendedName>
</protein>
<feature type="domain" description="LysM" evidence="3">
    <location>
        <begin position="197"/>
        <end position="241"/>
    </location>
</feature>
<comment type="caution">
    <text evidence="4">The sequence shown here is derived from an EMBL/GenBank/DDBJ whole genome shotgun (WGS) entry which is preliminary data.</text>
</comment>
<dbReference type="EMBL" id="BSNK01000001">
    <property type="protein sequence ID" value="GLQ23110.1"/>
    <property type="molecule type" value="Genomic_DNA"/>
</dbReference>
<accession>A0ABQ5V7Q0</accession>
<reference evidence="4" key="2">
    <citation type="submission" date="2023-01" db="EMBL/GenBank/DDBJ databases">
        <title>Draft genome sequence of Algimonas ampicilliniresistens strain NBRC 108219.</title>
        <authorList>
            <person name="Sun Q."/>
            <person name="Mori K."/>
        </authorList>
    </citation>
    <scope>NUCLEOTIDE SEQUENCE</scope>
    <source>
        <strain evidence="4">NBRC 108219</strain>
    </source>
</reference>
<evidence type="ECO:0000259" key="3">
    <source>
        <dbReference type="PROSITE" id="PS51782"/>
    </source>
</evidence>
<feature type="chain" id="PRO_5045945558" description="LysM domain-containing protein" evidence="2">
    <location>
        <begin position="20"/>
        <end position="249"/>
    </location>
</feature>
<dbReference type="Pfam" id="PF01476">
    <property type="entry name" value="LysM"/>
    <property type="match status" value="2"/>
</dbReference>
<dbReference type="InterPro" id="IPR036779">
    <property type="entry name" value="LysM_dom_sf"/>
</dbReference>
<feature type="region of interest" description="Disordered" evidence="1">
    <location>
        <begin position="31"/>
        <end position="52"/>
    </location>
</feature>
<evidence type="ECO:0000256" key="1">
    <source>
        <dbReference type="SAM" id="MobiDB-lite"/>
    </source>
</evidence>
<dbReference type="InterPro" id="IPR018392">
    <property type="entry name" value="LysM"/>
</dbReference>
<dbReference type="PANTHER" id="PTHR33734:SF22">
    <property type="entry name" value="MEMBRANE-BOUND LYTIC MUREIN TRANSGLYCOSYLASE D"/>
    <property type="match status" value="1"/>
</dbReference>
<evidence type="ECO:0000256" key="2">
    <source>
        <dbReference type="SAM" id="SignalP"/>
    </source>
</evidence>
<dbReference type="RefSeq" id="WP_284388186.1">
    <property type="nucleotide sequence ID" value="NZ_BSNK01000001.1"/>
</dbReference>
<gene>
    <name evidence="4" type="ORF">GCM10007853_09840</name>
</gene>
<sequence>MRRIILTAILLSAATPVLAQTDLQADKAADPKSVVSEASHSQSSLSSDKKMTPVQEEAARILRFQKAMGATSQVAPNGIKPIELYQTPTQPIAKAAPVPVSETVHTVVKGDTLYNLSKRYNLTVTDLKRANAIDGNSIQLGQSLKIPAIAVQSTTPAQVASVSTSTVKGPAKLKVVEPIPSDAEAQIATDLSIPTIQYYAVLPSDTLSAISRRTCIDTSKLVSTNELTDPNALVPGQRLKLPEGHCLTK</sequence>
<proteinExistence type="predicted"/>
<dbReference type="Gene3D" id="3.10.350.10">
    <property type="entry name" value="LysM domain"/>
    <property type="match status" value="2"/>
</dbReference>
<keyword evidence="5" id="KW-1185">Reference proteome</keyword>
<feature type="compositionally biased region" description="Low complexity" evidence="1">
    <location>
        <begin position="33"/>
        <end position="46"/>
    </location>
</feature>
<dbReference type="PANTHER" id="PTHR33734">
    <property type="entry name" value="LYSM DOMAIN-CONTAINING GPI-ANCHORED PROTEIN 2"/>
    <property type="match status" value="1"/>
</dbReference>
<dbReference type="CDD" id="cd00118">
    <property type="entry name" value="LysM"/>
    <property type="match status" value="2"/>
</dbReference>
<evidence type="ECO:0000313" key="4">
    <source>
        <dbReference type="EMBL" id="GLQ23110.1"/>
    </source>
</evidence>
<name>A0ABQ5V7Q0_9PROT</name>
<keyword evidence="2" id="KW-0732">Signal</keyword>
<dbReference type="SMART" id="SM00257">
    <property type="entry name" value="LysM"/>
    <property type="match status" value="2"/>
</dbReference>
<feature type="domain" description="LysM" evidence="3">
    <location>
        <begin position="103"/>
        <end position="146"/>
    </location>
</feature>
<evidence type="ECO:0000313" key="5">
    <source>
        <dbReference type="Proteomes" id="UP001161391"/>
    </source>
</evidence>